<reference evidence="3" key="1">
    <citation type="journal article" date="2014" name="Proc. Natl. Acad. Sci. U.S.A.">
        <title>Extensive sampling of basidiomycete genomes demonstrates inadequacy of the white-rot/brown-rot paradigm for wood decay fungi.</title>
        <authorList>
            <person name="Riley R."/>
            <person name="Salamov A.A."/>
            <person name="Brown D.W."/>
            <person name="Nagy L.G."/>
            <person name="Floudas D."/>
            <person name="Held B.W."/>
            <person name="Levasseur A."/>
            <person name="Lombard V."/>
            <person name="Morin E."/>
            <person name="Otillar R."/>
            <person name="Lindquist E.A."/>
            <person name="Sun H."/>
            <person name="LaButti K.M."/>
            <person name="Schmutz J."/>
            <person name="Jabbour D."/>
            <person name="Luo H."/>
            <person name="Baker S.E."/>
            <person name="Pisabarro A.G."/>
            <person name="Walton J.D."/>
            <person name="Blanchette R.A."/>
            <person name="Henrissat B."/>
            <person name="Martin F."/>
            <person name="Cullen D."/>
            <person name="Hibbett D.S."/>
            <person name="Grigoriev I.V."/>
        </authorList>
    </citation>
    <scope>NUCLEOTIDE SEQUENCE [LARGE SCALE GENOMIC DNA]</scope>
    <source>
        <strain evidence="3">FD-172 SS1</strain>
    </source>
</reference>
<dbReference type="InParanoid" id="A0A067MW82"/>
<feature type="domain" description="HNH nuclease" evidence="1">
    <location>
        <begin position="128"/>
        <end position="198"/>
    </location>
</feature>
<proteinExistence type="predicted"/>
<sequence length="334" mass="37091">MSHTPSDAMHINLHAQVEDGLWLHFLSIPFADVRRLCHRPLKWLRFVSYTICGAEGNISMTPGGDTVDYDDTLIEAGDFYYKPQGSCHFVDPGVVSDRDTVPDSSMDGTPPCSSFFWSEIERREGNRCIFSGEPWCEAAHIVPQAKGHNYLAALIHGRADLYNVDRNALQERGIESVENGLYLSSTLHAAFKATDCAILKTPNFALNTDDIPCAHAPDGAAPEIRCTLQFFAHWEDVESVRRLHNIDAQFTRGTGVPQPWSLLLDFMYGAIVFQKWASGDGVRKWLSGKAAQGIFAEVAAMPLVPESKASEGVDVRGQNLPYSREARKRNHGLK</sequence>
<name>A0A067MW82_BOTB1</name>
<dbReference type="InterPro" id="IPR003615">
    <property type="entry name" value="HNH_nuc"/>
</dbReference>
<keyword evidence="3" id="KW-1185">Reference proteome</keyword>
<evidence type="ECO:0000259" key="1">
    <source>
        <dbReference type="Pfam" id="PF13391"/>
    </source>
</evidence>
<accession>A0A067MW82</accession>
<dbReference type="EMBL" id="KL198029">
    <property type="protein sequence ID" value="KDQ16152.1"/>
    <property type="molecule type" value="Genomic_DNA"/>
</dbReference>
<dbReference type="OrthoDB" id="3269637at2759"/>
<protein>
    <recommendedName>
        <fullName evidence="1">HNH nuclease domain-containing protein</fullName>
    </recommendedName>
</protein>
<dbReference type="Proteomes" id="UP000027195">
    <property type="component" value="Unassembled WGS sequence"/>
</dbReference>
<dbReference type="HOGENOM" id="CLU_058842_1_0_1"/>
<dbReference type="Pfam" id="PF13391">
    <property type="entry name" value="HNH_2"/>
    <property type="match status" value="1"/>
</dbReference>
<evidence type="ECO:0000313" key="3">
    <source>
        <dbReference type="Proteomes" id="UP000027195"/>
    </source>
</evidence>
<organism evidence="2 3">
    <name type="scientific">Botryobasidium botryosum (strain FD-172 SS1)</name>
    <dbReference type="NCBI Taxonomy" id="930990"/>
    <lineage>
        <taxon>Eukaryota</taxon>
        <taxon>Fungi</taxon>
        <taxon>Dikarya</taxon>
        <taxon>Basidiomycota</taxon>
        <taxon>Agaricomycotina</taxon>
        <taxon>Agaricomycetes</taxon>
        <taxon>Cantharellales</taxon>
        <taxon>Botryobasidiaceae</taxon>
        <taxon>Botryobasidium</taxon>
    </lineage>
</organism>
<evidence type="ECO:0000313" key="2">
    <source>
        <dbReference type="EMBL" id="KDQ16152.1"/>
    </source>
</evidence>
<dbReference type="AlphaFoldDB" id="A0A067MW82"/>
<gene>
    <name evidence="2" type="ORF">BOTBODRAFT_173423</name>
</gene>